<dbReference type="EMBL" id="JBFDTY010000007">
    <property type="protein sequence ID" value="MFA2794143.1"/>
    <property type="molecule type" value="Genomic_DNA"/>
</dbReference>
<gene>
    <name evidence="1" type="ORF">AB1I70_22815</name>
</gene>
<name>A0ABV4RYI2_9BACI</name>
<reference evidence="1 2" key="1">
    <citation type="submission" date="2024-06" db="EMBL/GenBank/DDBJ databases">
        <title>Genetic profile and toxigenic potential of Bacillus cereus isolates from a Norwegian ice cream production plant,.</title>
        <authorList>
            <person name="Lindback T."/>
            <person name="Llarena A.-K."/>
            <person name="O'Sullivan K."/>
            <person name="Monshaugen M."/>
            <person name="Holmemo C.W."/>
            <person name="Aspholm M."/>
        </authorList>
    </citation>
    <scope>NUCLEOTIDE SEQUENCE [LARGE SCALE GENOMIC DNA]</scope>
    <source>
        <strain evidence="1 2">NVH-YM330</strain>
    </source>
</reference>
<proteinExistence type="predicted"/>
<organism evidence="1 2">
    <name type="scientific">Bacillus mobilis</name>
    <dbReference type="NCBI Taxonomy" id="2026190"/>
    <lineage>
        <taxon>Bacteria</taxon>
        <taxon>Bacillati</taxon>
        <taxon>Bacillota</taxon>
        <taxon>Bacilli</taxon>
        <taxon>Bacillales</taxon>
        <taxon>Bacillaceae</taxon>
        <taxon>Bacillus</taxon>
        <taxon>Bacillus cereus group</taxon>
    </lineage>
</organism>
<protein>
    <submittedName>
        <fullName evidence="1">Uncharacterized protein</fullName>
    </submittedName>
</protein>
<sequence length="56" mass="6640">MMSFKFLGMWVPQTGVTPEWLEKLEICDESIFKELGLSREKVIEICQHLHDNYILI</sequence>
<keyword evidence="2" id="KW-1185">Reference proteome</keyword>
<dbReference type="RefSeq" id="WP_372470129.1">
    <property type="nucleotide sequence ID" value="NZ_JBFDTY010000007.1"/>
</dbReference>
<dbReference type="Proteomes" id="UP001571110">
    <property type="component" value="Unassembled WGS sequence"/>
</dbReference>
<evidence type="ECO:0000313" key="2">
    <source>
        <dbReference type="Proteomes" id="UP001571110"/>
    </source>
</evidence>
<evidence type="ECO:0000313" key="1">
    <source>
        <dbReference type="EMBL" id="MFA2794143.1"/>
    </source>
</evidence>
<comment type="caution">
    <text evidence="1">The sequence shown here is derived from an EMBL/GenBank/DDBJ whole genome shotgun (WGS) entry which is preliminary data.</text>
</comment>
<accession>A0ABV4RYI2</accession>